<dbReference type="SUPFAM" id="SSF57667">
    <property type="entry name" value="beta-beta-alpha zinc fingers"/>
    <property type="match status" value="1"/>
</dbReference>
<keyword evidence="9" id="KW-0539">Nucleus</keyword>
<evidence type="ECO:0000259" key="11">
    <source>
        <dbReference type="PROSITE" id="PS50157"/>
    </source>
</evidence>
<comment type="caution">
    <text evidence="12">The sequence shown here is derived from an EMBL/GenBank/DDBJ whole genome shotgun (WGS) entry which is preliminary data.</text>
</comment>
<gene>
    <name evidence="12" type="ORF">BWQ96_09410</name>
</gene>
<evidence type="ECO:0000313" key="12">
    <source>
        <dbReference type="EMBL" id="PXF40865.1"/>
    </source>
</evidence>
<dbReference type="GO" id="GO:0008270">
    <property type="term" value="F:zinc ion binding"/>
    <property type="evidence" value="ECO:0007669"/>
    <property type="project" value="UniProtKB-KW"/>
</dbReference>
<dbReference type="Proteomes" id="UP000247409">
    <property type="component" value="Unassembled WGS sequence"/>
</dbReference>
<dbReference type="SMART" id="SM00355">
    <property type="entry name" value="ZnF_C2H2"/>
    <property type="match status" value="2"/>
</dbReference>
<dbReference type="PROSITE" id="PS50157">
    <property type="entry name" value="ZINC_FINGER_C2H2_2"/>
    <property type="match status" value="2"/>
</dbReference>
<keyword evidence="8" id="KW-0804">Transcription</keyword>
<keyword evidence="13" id="KW-1185">Reference proteome</keyword>
<dbReference type="PROSITE" id="PS00028">
    <property type="entry name" value="ZINC_FINGER_C2H2_1"/>
    <property type="match status" value="2"/>
</dbReference>
<keyword evidence="5" id="KW-0862">Zinc</keyword>
<accession>A0A2V3IFJ7</accession>
<keyword evidence="4 10" id="KW-0863">Zinc-finger</keyword>
<dbReference type="FunFam" id="3.30.160.60:FF:000325">
    <property type="entry name" value="ZFP90 zinc finger protein"/>
    <property type="match status" value="1"/>
</dbReference>
<evidence type="ECO:0000256" key="5">
    <source>
        <dbReference type="ARBA" id="ARBA00022833"/>
    </source>
</evidence>
<sequence>MKPYQCDLCSKSFGYKGDLTKHMSSHTGDKPYSCYICGTSFARNFYVKRHIETVHEKKTGWNQEAQIVK</sequence>
<dbReference type="GO" id="GO:0000978">
    <property type="term" value="F:RNA polymerase II cis-regulatory region sequence-specific DNA binding"/>
    <property type="evidence" value="ECO:0007669"/>
    <property type="project" value="TreeGrafter"/>
</dbReference>
<evidence type="ECO:0000256" key="2">
    <source>
        <dbReference type="ARBA" id="ARBA00022723"/>
    </source>
</evidence>
<evidence type="ECO:0000256" key="6">
    <source>
        <dbReference type="ARBA" id="ARBA00023015"/>
    </source>
</evidence>
<evidence type="ECO:0000256" key="1">
    <source>
        <dbReference type="ARBA" id="ARBA00004123"/>
    </source>
</evidence>
<dbReference type="InterPro" id="IPR036236">
    <property type="entry name" value="Znf_C2H2_sf"/>
</dbReference>
<name>A0A2V3IFJ7_9FLOR</name>
<organism evidence="12 13">
    <name type="scientific">Gracilariopsis chorda</name>
    <dbReference type="NCBI Taxonomy" id="448386"/>
    <lineage>
        <taxon>Eukaryota</taxon>
        <taxon>Rhodophyta</taxon>
        <taxon>Florideophyceae</taxon>
        <taxon>Rhodymeniophycidae</taxon>
        <taxon>Gracilariales</taxon>
        <taxon>Gracilariaceae</taxon>
        <taxon>Gracilariopsis</taxon>
    </lineage>
</organism>
<dbReference type="FunFam" id="3.30.160.60:FF:000100">
    <property type="entry name" value="Zinc finger 45-like"/>
    <property type="match status" value="1"/>
</dbReference>
<protein>
    <recommendedName>
        <fullName evidence="11">C2H2-type domain-containing protein</fullName>
    </recommendedName>
</protein>
<dbReference type="Pfam" id="PF00096">
    <property type="entry name" value="zf-C2H2"/>
    <property type="match status" value="2"/>
</dbReference>
<dbReference type="OrthoDB" id="5693at2759"/>
<evidence type="ECO:0000256" key="10">
    <source>
        <dbReference type="PROSITE-ProRule" id="PRU00042"/>
    </source>
</evidence>
<dbReference type="EMBL" id="NBIV01000255">
    <property type="protein sequence ID" value="PXF40865.1"/>
    <property type="molecule type" value="Genomic_DNA"/>
</dbReference>
<dbReference type="InterPro" id="IPR013087">
    <property type="entry name" value="Znf_C2H2_type"/>
</dbReference>
<dbReference type="GO" id="GO:0005634">
    <property type="term" value="C:nucleus"/>
    <property type="evidence" value="ECO:0007669"/>
    <property type="project" value="UniProtKB-SubCell"/>
</dbReference>
<dbReference type="PANTHER" id="PTHR23235:SF120">
    <property type="entry name" value="KRUPPEL-LIKE FACTOR 15"/>
    <property type="match status" value="1"/>
</dbReference>
<dbReference type="STRING" id="448386.A0A2V3IFJ7"/>
<comment type="subcellular location">
    <subcellularLocation>
        <location evidence="1">Nucleus</location>
    </subcellularLocation>
</comment>
<dbReference type="PANTHER" id="PTHR23235">
    <property type="entry name" value="KRUEPPEL-LIKE TRANSCRIPTION FACTOR"/>
    <property type="match status" value="1"/>
</dbReference>
<evidence type="ECO:0000313" key="13">
    <source>
        <dbReference type="Proteomes" id="UP000247409"/>
    </source>
</evidence>
<dbReference type="GO" id="GO:0000981">
    <property type="term" value="F:DNA-binding transcription factor activity, RNA polymerase II-specific"/>
    <property type="evidence" value="ECO:0007669"/>
    <property type="project" value="TreeGrafter"/>
</dbReference>
<keyword evidence="3" id="KW-0677">Repeat</keyword>
<evidence type="ECO:0000256" key="3">
    <source>
        <dbReference type="ARBA" id="ARBA00022737"/>
    </source>
</evidence>
<dbReference type="Gene3D" id="3.30.160.60">
    <property type="entry name" value="Classic Zinc Finger"/>
    <property type="match status" value="2"/>
</dbReference>
<keyword evidence="7" id="KW-0238">DNA-binding</keyword>
<dbReference type="AlphaFoldDB" id="A0A2V3IFJ7"/>
<feature type="domain" description="C2H2-type" evidence="11">
    <location>
        <begin position="4"/>
        <end position="31"/>
    </location>
</feature>
<reference evidence="12 13" key="1">
    <citation type="journal article" date="2018" name="Mol. Biol. Evol.">
        <title>Analysis of the draft genome of the red seaweed Gracilariopsis chorda provides insights into genome size evolution in Rhodophyta.</title>
        <authorList>
            <person name="Lee J."/>
            <person name="Yang E.C."/>
            <person name="Graf L."/>
            <person name="Yang J.H."/>
            <person name="Qiu H."/>
            <person name="Zel Zion U."/>
            <person name="Chan C.X."/>
            <person name="Stephens T.G."/>
            <person name="Weber A.P.M."/>
            <person name="Boo G.H."/>
            <person name="Boo S.M."/>
            <person name="Kim K.M."/>
            <person name="Shin Y."/>
            <person name="Jung M."/>
            <person name="Lee S.J."/>
            <person name="Yim H.S."/>
            <person name="Lee J.H."/>
            <person name="Bhattacharya D."/>
            <person name="Yoon H.S."/>
        </authorList>
    </citation>
    <scope>NUCLEOTIDE SEQUENCE [LARGE SCALE GENOMIC DNA]</scope>
    <source>
        <strain evidence="12 13">SKKU-2015</strain>
        <tissue evidence="12">Whole body</tissue>
    </source>
</reference>
<evidence type="ECO:0000256" key="8">
    <source>
        <dbReference type="ARBA" id="ARBA00023163"/>
    </source>
</evidence>
<evidence type="ECO:0000256" key="7">
    <source>
        <dbReference type="ARBA" id="ARBA00023125"/>
    </source>
</evidence>
<keyword evidence="6" id="KW-0805">Transcription regulation</keyword>
<keyword evidence="2" id="KW-0479">Metal-binding</keyword>
<proteinExistence type="predicted"/>
<feature type="domain" description="C2H2-type" evidence="11">
    <location>
        <begin position="32"/>
        <end position="60"/>
    </location>
</feature>
<evidence type="ECO:0000256" key="4">
    <source>
        <dbReference type="ARBA" id="ARBA00022771"/>
    </source>
</evidence>
<evidence type="ECO:0000256" key="9">
    <source>
        <dbReference type="ARBA" id="ARBA00023242"/>
    </source>
</evidence>